<evidence type="ECO:0000256" key="5">
    <source>
        <dbReference type="ARBA" id="ARBA00023136"/>
    </source>
</evidence>
<evidence type="ECO:0000256" key="6">
    <source>
        <dbReference type="ARBA" id="ARBA00023310"/>
    </source>
</evidence>
<evidence type="ECO:0000256" key="2">
    <source>
        <dbReference type="ARBA" id="ARBA00022448"/>
    </source>
</evidence>
<dbReference type="InterPro" id="IPR000711">
    <property type="entry name" value="ATPase_OSCP/dsu"/>
</dbReference>
<dbReference type="GO" id="GO:0016020">
    <property type="term" value="C:membrane"/>
    <property type="evidence" value="ECO:0007669"/>
    <property type="project" value="UniProtKB-SubCell"/>
</dbReference>
<evidence type="ECO:0000256" key="3">
    <source>
        <dbReference type="ARBA" id="ARBA00022781"/>
    </source>
</evidence>
<dbReference type="AlphaFoldDB" id="A0A1G2IV94"/>
<accession>A0A1G2IV94</accession>
<evidence type="ECO:0000256" key="4">
    <source>
        <dbReference type="ARBA" id="ARBA00023065"/>
    </source>
</evidence>
<organism evidence="7 8">
    <name type="scientific">Candidatus Staskawiczbacteria bacterium RIFOXYB1_FULL_37_44</name>
    <dbReference type="NCBI Taxonomy" id="1802223"/>
    <lineage>
        <taxon>Bacteria</taxon>
        <taxon>Candidatus Staskawicziibacteriota</taxon>
    </lineage>
</organism>
<name>A0A1G2IV94_9BACT</name>
<keyword evidence="2" id="KW-0813">Transport</keyword>
<reference evidence="7 8" key="1">
    <citation type="journal article" date="2016" name="Nat. Commun.">
        <title>Thousands of microbial genomes shed light on interconnected biogeochemical processes in an aquifer system.</title>
        <authorList>
            <person name="Anantharaman K."/>
            <person name="Brown C.T."/>
            <person name="Hug L.A."/>
            <person name="Sharon I."/>
            <person name="Castelle C.J."/>
            <person name="Probst A.J."/>
            <person name="Thomas B.C."/>
            <person name="Singh A."/>
            <person name="Wilkins M.J."/>
            <person name="Karaoz U."/>
            <person name="Brodie E.L."/>
            <person name="Williams K.H."/>
            <person name="Hubbard S.S."/>
            <person name="Banfield J.F."/>
        </authorList>
    </citation>
    <scope>NUCLEOTIDE SEQUENCE [LARGE SCALE GENOMIC DNA]</scope>
</reference>
<sequence length="134" mass="14955">MKNNKTKLYAKALAEVLTGPAFASRDARASAGDEKKIINNFLNLLTKSGQEKKAKEILSLAENIVLEKQGKRKIVFETARKMTASQKKMVENFAKEGDLIKEKINSELIAGIKIIINNSKQFDASLKSKLQKIF</sequence>
<dbReference type="Pfam" id="PF00213">
    <property type="entry name" value="OSCP"/>
    <property type="match status" value="1"/>
</dbReference>
<gene>
    <name evidence="7" type="ORF">A2358_01710</name>
</gene>
<evidence type="ECO:0000256" key="1">
    <source>
        <dbReference type="ARBA" id="ARBA00004370"/>
    </source>
</evidence>
<dbReference type="STRING" id="1802223.A2358_01710"/>
<comment type="caution">
    <text evidence="7">The sequence shown here is derived from an EMBL/GenBank/DDBJ whole genome shotgun (WGS) entry which is preliminary data.</text>
</comment>
<proteinExistence type="predicted"/>
<dbReference type="GO" id="GO:0046933">
    <property type="term" value="F:proton-transporting ATP synthase activity, rotational mechanism"/>
    <property type="evidence" value="ECO:0007669"/>
    <property type="project" value="InterPro"/>
</dbReference>
<keyword evidence="4" id="KW-0406">Ion transport</keyword>
<keyword evidence="3" id="KW-0375">Hydrogen ion transport</keyword>
<comment type="subcellular location">
    <subcellularLocation>
        <location evidence="1">Membrane</location>
    </subcellularLocation>
</comment>
<dbReference type="EMBL" id="MHPJ01000017">
    <property type="protein sequence ID" value="OGZ78572.1"/>
    <property type="molecule type" value="Genomic_DNA"/>
</dbReference>
<protein>
    <submittedName>
        <fullName evidence="7">Uncharacterized protein</fullName>
    </submittedName>
</protein>
<keyword evidence="6" id="KW-0066">ATP synthesis</keyword>
<keyword evidence="5" id="KW-0472">Membrane</keyword>
<evidence type="ECO:0000313" key="7">
    <source>
        <dbReference type="EMBL" id="OGZ78572.1"/>
    </source>
</evidence>
<dbReference type="Proteomes" id="UP000178650">
    <property type="component" value="Unassembled WGS sequence"/>
</dbReference>
<evidence type="ECO:0000313" key="8">
    <source>
        <dbReference type="Proteomes" id="UP000178650"/>
    </source>
</evidence>